<evidence type="ECO:0000313" key="1">
    <source>
        <dbReference type="EMBL" id="MBD1389868.1"/>
    </source>
</evidence>
<evidence type="ECO:0000313" key="2">
    <source>
        <dbReference type="Proteomes" id="UP000638014"/>
    </source>
</evidence>
<keyword evidence="2" id="KW-1185">Reference proteome</keyword>
<dbReference type="AlphaFoldDB" id="A0A8J6UJ47"/>
<accession>A0A8J6UJ47</accession>
<gene>
    <name evidence="1" type="ORF">IC617_10550</name>
</gene>
<dbReference type="Proteomes" id="UP000638014">
    <property type="component" value="Unassembled WGS sequence"/>
</dbReference>
<reference evidence="1" key="1">
    <citation type="submission" date="2020-09" db="EMBL/GenBank/DDBJ databases">
        <title>A novel bacterium of genus Neiella, isolated from South China Sea.</title>
        <authorList>
            <person name="Huang H."/>
            <person name="Mo K."/>
            <person name="Hu Y."/>
        </authorList>
    </citation>
    <scope>NUCLEOTIDE SEQUENCE</scope>
    <source>
        <strain evidence="1">HB171785</strain>
    </source>
</reference>
<proteinExistence type="predicted"/>
<protein>
    <recommendedName>
        <fullName evidence="3">MSHA biogenesis protein MshP</fullName>
    </recommendedName>
</protein>
<comment type="caution">
    <text evidence="1">The sequence shown here is derived from an EMBL/GenBank/DDBJ whole genome shotgun (WGS) entry which is preliminary data.</text>
</comment>
<evidence type="ECO:0008006" key="3">
    <source>
        <dbReference type="Google" id="ProtNLM"/>
    </source>
</evidence>
<dbReference type="EMBL" id="JACXAF010000013">
    <property type="protein sequence ID" value="MBD1389868.1"/>
    <property type="molecule type" value="Genomic_DNA"/>
</dbReference>
<sequence>MKFISSKSHNLMPIGKQRGASLMVALFLLVILSMLAARLINVISDSSRSVAVEVYGTRALMAAQSGADLALVKLFPLNNGFGAGCAAVPANDNGEFAENAGLLRCSATIQCQQQALPDAVGSVLYTITVTGFCAGGSGEEAIRAERVIELEARGVNL</sequence>
<organism evidence="1 2">
    <name type="scientific">Neiella litorisoli</name>
    <dbReference type="NCBI Taxonomy" id="2771431"/>
    <lineage>
        <taxon>Bacteria</taxon>
        <taxon>Pseudomonadati</taxon>
        <taxon>Pseudomonadota</taxon>
        <taxon>Gammaproteobacteria</taxon>
        <taxon>Alteromonadales</taxon>
        <taxon>Echinimonadaceae</taxon>
        <taxon>Neiella</taxon>
    </lineage>
</organism>
<dbReference type="RefSeq" id="WP_191144968.1">
    <property type="nucleotide sequence ID" value="NZ_JACXAF010000013.1"/>
</dbReference>
<name>A0A8J6UJ47_9GAMM</name>